<evidence type="ECO:0000256" key="6">
    <source>
        <dbReference type="SAM" id="SignalP"/>
    </source>
</evidence>
<dbReference type="InterPro" id="IPR029070">
    <property type="entry name" value="Chitinase_insertion_sf"/>
</dbReference>
<dbReference type="FunFam" id="3.10.50.10:FF:000003">
    <property type="entry name" value="Class V chitinase CHIT5b"/>
    <property type="match status" value="1"/>
</dbReference>
<sequence length="374" mass="40955">MAALHRLLNITGVAFTFLCVISPHIASASKGGYWPAYSYSYFPPSQINASLYTHLYYAFVDVDNQTFQVGVSVENQQSIQQFTAQVQTNNPSVKTLLSIGGGGDDSIHTKFAKMAADASSRKAFIDSSIALARNYSFHGLDLDWEYPQDTTEMNNLGQLLSEWRSAVQAEATATGNDPLLLTAAVYFSHSFFVSDIVREYPSEMDKLDWLNIMAYDFHGSWEPKQTGAPAALYDPDSNISTSFGVQSWLDAGLPSSKVVMGMPLYGYSWKLQSAGEVGIGAAASGTGIKDGSVTYSDIRDFIAQNAATEVFDNTTVSAYCYSGLDWIGYDNDQSVARKAVFAKQEGLLGYFFWNVVQDTADWALSRTASDTWDG</sequence>
<dbReference type="PANTHER" id="PTHR11177">
    <property type="entry name" value="CHITINASE"/>
    <property type="match status" value="1"/>
</dbReference>
<dbReference type="GO" id="GO:0006032">
    <property type="term" value="P:chitin catabolic process"/>
    <property type="evidence" value="ECO:0007669"/>
    <property type="project" value="TreeGrafter"/>
</dbReference>
<evidence type="ECO:0000256" key="4">
    <source>
        <dbReference type="ARBA" id="ARBA00023180"/>
    </source>
</evidence>
<evidence type="ECO:0000313" key="8">
    <source>
        <dbReference type="EMBL" id="QEL09525.1"/>
    </source>
</evidence>
<keyword evidence="5" id="KW-0326">Glycosidase</keyword>
<keyword evidence="2 6" id="KW-0732">Signal</keyword>
<feature type="domain" description="GH18" evidence="7">
    <location>
        <begin position="28"/>
        <end position="374"/>
    </location>
</feature>
<evidence type="ECO:0000256" key="5">
    <source>
        <dbReference type="ARBA" id="ARBA00023295"/>
    </source>
</evidence>
<dbReference type="GO" id="GO:0005975">
    <property type="term" value="P:carbohydrate metabolic process"/>
    <property type="evidence" value="ECO:0007669"/>
    <property type="project" value="InterPro"/>
</dbReference>
<reference evidence="8" key="1">
    <citation type="submission" date="2019-02" db="EMBL/GenBank/DDBJ databases">
        <authorList>
            <person name="Peery R."/>
            <person name="Mahon E.L."/>
            <person name="Cullingham C.I."/>
            <person name="McAllister C.H."/>
            <person name="Cooke J.E.K."/>
        </authorList>
    </citation>
    <scope>NUCLEOTIDE SEQUENCE</scope>
</reference>
<dbReference type="SMART" id="SM00636">
    <property type="entry name" value="Glyco_18"/>
    <property type="match status" value="1"/>
</dbReference>
<evidence type="ECO:0000256" key="2">
    <source>
        <dbReference type="ARBA" id="ARBA00022729"/>
    </source>
</evidence>
<feature type="chain" id="PRO_5022855372" evidence="6">
    <location>
        <begin position="29"/>
        <end position="374"/>
    </location>
</feature>
<comment type="similarity">
    <text evidence="1">Belongs to the glycosyl hydrolase 18 family. Chitinase class V subfamily.</text>
</comment>
<dbReference type="Gene3D" id="3.20.20.80">
    <property type="entry name" value="Glycosidases"/>
    <property type="match status" value="1"/>
</dbReference>
<protein>
    <submittedName>
        <fullName evidence="8">Class V chitinase</fullName>
    </submittedName>
</protein>
<dbReference type="InterPro" id="IPR001223">
    <property type="entry name" value="Glyco_hydro18_cat"/>
</dbReference>
<dbReference type="SUPFAM" id="SSF51445">
    <property type="entry name" value="(Trans)glycosidases"/>
    <property type="match status" value="1"/>
</dbReference>
<evidence type="ECO:0000256" key="1">
    <source>
        <dbReference type="ARBA" id="ARBA00008682"/>
    </source>
</evidence>
<dbReference type="InterPro" id="IPR011583">
    <property type="entry name" value="Chitinase_II/V-like_cat"/>
</dbReference>
<dbReference type="EMBL" id="MK521185">
    <property type="protein sequence ID" value="QEL09525.1"/>
    <property type="molecule type" value="mRNA"/>
</dbReference>
<keyword evidence="4" id="KW-0325">Glycoprotein</keyword>
<dbReference type="SUPFAM" id="SSF54556">
    <property type="entry name" value="Chitinase insertion domain"/>
    <property type="match status" value="1"/>
</dbReference>
<dbReference type="CDD" id="cd02879">
    <property type="entry name" value="GH18_plant_chitinase_class_V"/>
    <property type="match status" value="1"/>
</dbReference>
<dbReference type="GO" id="GO:0004568">
    <property type="term" value="F:chitinase activity"/>
    <property type="evidence" value="ECO:0007669"/>
    <property type="project" value="TreeGrafter"/>
</dbReference>
<dbReference type="PANTHER" id="PTHR11177:SF317">
    <property type="entry name" value="CHITINASE 12-RELATED"/>
    <property type="match status" value="1"/>
</dbReference>
<dbReference type="PROSITE" id="PS51910">
    <property type="entry name" value="GH18_2"/>
    <property type="match status" value="1"/>
</dbReference>
<dbReference type="AlphaFoldDB" id="A0A5C0ZXW2"/>
<dbReference type="InterPro" id="IPR050314">
    <property type="entry name" value="Glycosyl_Hydrlase_18"/>
</dbReference>
<dbReference type="InterPro" id="IPR017853">
    <property type="entry name" value="GH"/>
</dbReference>
<proteinExistence type="evidence at transcript level"/>
<dbReference type="Gene3D" id="3.10.50.10">
    <property type="match status" value="1"/>
</dbReference>
<evidence type="ECO:0000259" key="7">
    <source>
        <dbReference type="PROSITE" id="PS51910"/>
    </source>
</evidence>
<gene>
    <name evidence="8" type="primary">Chia5_2</name>
</gene>
<dbReference type="GO" id="GO:0008061">
    <property type="term" value="F:chitin binding"/>
    <property type="evidence" value="ECO:0007669"/>
    <property type="project" value="InterPro"/>
</dbReference>
<accession>A0A5C0ZXW2</accession>
<evidence type="ECO:0000256" key="3">
    <source>
        <dbReference type="ARBA" id="ARBA00022801"/>
    </source>
</evidence>
<dbReference type="GO" id="GO:0005576">
    <property type="term" value="C:extracellular region"/>
    <property type="evidence" value="ECO:0007669"/>
    <property type="project" value="TreeGrafter"/>
</dbReference>
<name>A0A5C0ZXW2_PINBN</name>
<dbReference type="Pfam" id="PF00704">
    <property type="entry name" value="Glyco_hydro_18"/>
    <property type="match status" value="1"/>
</dbReference>
<feature type="signal peptide" evidence="6">
    <location>
        <begin position="1"/>
        <end position="28"/>
    </location>
</feature>
<organism evidence="8">
    <name type="scientific">Pinus banksiana</name>
    <name type="common">Jack pine</name>
    <name type="synonym">Pinus divaricata</name>
    <dbReference type="NCBI Taxonomy" id="3353"/>
    <lineage>
        <taxon>Eukaryota</taxon>
        <taxon>Viridiplantae</taxon>
        <taxon>Streptophyta</taxon>
        <taxon>Embryophyta</taxon>
        <taxon>Tracheophyta</taxon>
        <taxon>Spermatophyta</taxon>
        <taxon>Pinopsida</taxon>
        <taxon>Pinidae</taxon>
        <taxon>Conifers I</taxon>
        <taxon>Pinales</taxon>
        <taxon>Pinaceae</taxon>
        <taxon>Pinus</taxon>
        <taxon>Pinus subgen. Pinus</taxon>
    </lineage>
</organism>
<keyword evidence="3" id="KW-0378">Hydrolase</keyword>